<dbReference type="PANTHER" id="PTHR48050">
    <property type="entry name" value="STEROL 3-BETA-GLUCOSYLTRANSFERASE"/>
    <property type="match status" value="1"/>
</dbReference>
<dbReference type="InterPro" id="IPR002213">
    <property type="entry name" value="UDP_glucos_trans"/>
</dbReference>
<name>A0ABP0HIA8_9DINO</name>
<sequence length="446" mass="48304">MEHVVFINFPATGHMNPTLPPGGFMQIQVTPLVTELVAREIPVSYFVHETVREVVEATGAQWHALLDPQCSASGPAEEQLQKYVPDQTPKEDYAFPLSSLVFSASEAPALIAQLRTLKPLPSVIVYDPFLPLGLLAARELGIPAVATVTMAGPGVVEVHPPVQQKWESNAVSRRARQEIKELYNFDVFAHGSFLEFYSPDQNIECVGPLLNPKILRLSNAELTHSAAPMLPREVDAARAAGRRILYVSAGTVATGRLWNEKFGPKGLSNGLSECTGKELIQLLYRTVFEAFGGAEDVLLVVSTAREDALEGLDLPNNLVARPSLPQLELLPKCHAFITHGGANSMHEALTFGVPMVVVPIFGDQPSNADAVRRAWCGAGDFRHPLQSLTSQALLEAVQQLELPGVREALKDMQRDLQAAGGVTKAMDLVLAAKRRNTLEEAPLGGA</sequence>
<dbReference type="Proteomes" id="UP001642484">
    <property type="component" value="Unassembled WGS sequence"/>
</dbReference>
<organism evidence="2 3">
    <name type="scientific">Durusdinium trenchii</name>
    <dbReference type="NCBI Taxonomy" id="1381693"/>
    <lineage>
        <taxon>Eukaryota</taxon>
        <taxon>Sar</taxon>
        <taxon>Alveolata</taxon>
        <taxon>Dinophyceae</taxon>
        <taxon>Suessiales</taxon>
        <taxon>Symbiodiniaceae</taxon>
        <taxon>Durusdinium</taxon>
    </lineage>
</organism>
<comment type="caution">
    <text evidence="2">The sequence shown here is derived from an EMBL/GenBank/DDBJ whole genome shotgun (WGS) entry which is preliminary data.</text>
</comment>
<dbReference type="Pfam" id="PF00201">
    <property type="entry name" value="UDPGT"/>
    <property type="match status" value="1"/>
</dbReference>
<evidence type="ECO:0000313" key="3">
    <source>
        <dbReference type="Proteomes" id="UP001642484"/>
    </source>
</evidence>
<proteinExistence type="predicted"/>
<evidence type="ECO:0000313" key="2">
    <source>
        <dbReference type="EMBL" id="CAK8989968.1"/>
    </source>
</evidence>
<dbReference type="PANTHER" id="PTHR48050:SF13">
    <property type="entry name" value="STEROL 3-BETA-GLUCOSYLTRANSFERASE UGT80A2"/>
    <property type="match status" value="1"/>
</dbReference>
<dbReference type="CDD" id="cd03784">
    <property type="entry name" value="GT1_Gtf-like"/>
    <property type="match status" value="1"/>
</dbReference>
<dbReference type="InterPro" id="IPR050426">
    <property type="entry name" value="Glycosyltransferase_28"/>
</dbReference>
<gene>
    <name evidence="2" type="ORF">CCMP2556_LOCUS1857</name>
</gene>
<evidence type="ECO:0000256" key="1">
    <source>
        <dbReference type="ARBA" id="ARBA00022679"/>
    </source>
</evidence>
<reference evidence="2 3" key="1">
    <citation type="submission" date="2024-02" db="EMBL/GenBank/DDBJ databases">
        <authorList>
            <person name="Chen Y."/>
            <person name="Shah S."/>
            <person name="Dougan E. K."/>
            <person name="Thang M."/>
            <person name="Chan C."/>
        </authorList>
    </citation>
    <scope>NUCLEOTIDE SEQUENCE [LARGE SCALE GENOMIC DNA]</scope>
</reference>
<dbReference type="SUPFAM" id="SSF53756">
    <property type="entry name" value="UDP-Glycosyltransferase/glycogen phosphorylase"/>
    <property type="match status" value="1"/>
</dbReference>
<dbReference type="Gene3D" id="3.40.50.2000">
    <property type="entry name" value="Glycogen Phosphorylase B"/>
    <property type="match status" value="2"/>
</dbReference>
<dbReference type="EMBL" id="CAXAMN010000669">
    <property type="protein sequence ID" value="CAK8989968.1"/>
    <property type="molecule type" value="Genomic_DNA"/>
</dbReference>
<keyword evidence="3" id="KW-1185">Reference proteome</keyword>
<accession>A0ABP0HIA8</accession>
<keyword evidence="1" id="KW-0808">Transferase</keyword>
<evidence type="ECO:0008006" key="4">
    <source>
        <dbReference type="Google" id="ProtNLM"/>
    </source>
</evidence>
<protein>
    <recommendedName>
        <fullName evidence="4">Glycosyltransferase</fullName>
    </recommendedName>
</protein>